<evidence type="ECO:0000256" key="2">
    <source>
        <dbReference type="SAM" id="MobiDB-lite"/>
    </source>
</evidence>
<feature type="domain" description="CCZ1/INTU/HSP4 first Longin" evidence="3">
    <location>
        <begin position="42"/>
        <end position="155"/>
    </location>
</feature>
<feature type="compositionally biased region" description="Acidic residues" evidence="2">
    <location>
        <begin position="393"/>
        <end position="407"/>
    </location>
</feature>
<sequence length="660" mass="76381">MSNYFTQYLPNINLLNNGHNETQSVTESTNSEQVSISPVAIKYLTIFNPSLVSPKEDSNEELYKQILTFLQRKDDEEISKLDQLKLVGLMRGVYSLGDSFNNSENNPTIVKSSQASTIMIGLEKDYFMICNVENITLDTVDVVNEQIIKLIRQMHDYFQLFHKSFSNVYGHEKLEGLQKLLDNYWGNFLTQYNLQELKLPKLSNTWLNTMNYKGFLGLSRFTQYKKSSISINTQTHEEIESLIGEQQCIKGVLVNYFNRKFPKRHGLIYLNSGCVSQDGLISIYNWLEYNEYHGTLDNLKKLEELQYHISSNLPDVSIDDSNSYSFDISSGLKVLNPVNLTNTLVISPLNYTVSSVIEGANASKNWMNMSQIFKNMTLGVNEPEQAANVTDEPHEDNEEEEEDEQENSGEFIVGLQPDGTISKKTVYLTSNEGDFQEYRLIILKKDDFYITFIVDSNETQVDVPTFYTEIQTDIFIPVVEQFETSMLNGSVLQSSITSLKTLYLPNEIDQEFFYIIYDPKQQNIQSSLPYLPYVGELEVDNLVKYQIMAIYYLHDQLSKIFNFSFFNNQLNEFFHKFTSNKLNDWMFYYFRYRERYIIVIKNRSKHVTNNSNPNTLPPVVEKSILNKISEGVSDYATLGFLENLGDDVKYWLGTQQEPNQ</sequence>
<dbReference type="GO" id="GO:0035658">
    <property type="term" value="C:Mon1-Ccz1 complex"/>
    <property type="evidence" value="ECO:0007669"/>
    <property type="project" value="InterPro"/>
</dbReference>
<reference evidence="4 5" key="1">
    <citation type="journal article" date="2009" name="Nature">
        <title>Evolution of pathogenicity and sexual reproduction in eight Candida genomes.</title>
        <authorList>
            <person name="Butler G."/>
            <person name="Rasmussen M.D."/>
            <person name="Lin M.F."/>
            <person name="Santos M.A."/>
            <person name="Sakthikumar S."/>
            <person name="Munro C.A."/>
            <person name="Rheinbay E."/>
            <person name="Grabherr M."/>
            <person name="Forche A."/>
            <person name="Reedy J.L."/>
            <person name="Agrafioti I."/>
            <person name="Arnaud M.B."/>
            <person name="Bates S."/>
            <person name="Brown A.J."/>
            <person name="Brunke S."/>
            <person name="Costanzo M.C."/>
            <person name="Fitzpatrick D.A."/>
            <person name="de Groot P.W."/>
            <person name="Harris D."/>
            <person name="Hoyer L.L."/>
            <person name="Hube B."/>
            <person name="Klis F.M."/>
            <person name="Kodira C."/>
            <person name="Lennard N."/>
            <person name="Logue M.E."/>
            <person name="Martin R."/>
            <person name="Neiman A.M."/>
            <person name="Nikolaou E."/>
            <person name="Quail M.A."/>
            <person name="Quinn J."/>
            <person name="Santos M.C."/>
            <person name="Schmitzberger F.F."/>
            <person name="Sherlock G."/>
            <person name="Shah P."/>
            <person name="Silverstein K.A."/>
            <person name="Skrzypek M.S."/>
            <person name="Soll D."/>
            <person name="Staggs R."/>
            <person name="Stansfield I."/>
            <person name="Stumpf M.P."/>
            <person name="Sudbery P.E."/>
            <person name="Srikantha T."/>
            <person name="Zeng Q."/>
            <person name="Berman J."/>
            <person name="Berriman M."/>
            <person name="Heitman J."/>
            <person name="Gow N.A."/>
            <person name="Lorenz M.C."/>
            <person name="Birren B.W."/>
            <person name="Kellis M."/>
            <person name="Cuomo C.A."/>
        </authorList>
    </citation>
    <scope>NUCLEOTIDE SEQUENCE [LARGE SCALE GENOMIC DNA]</scope>
    <source>
        <strain evidence="5">ATCC MYA-3404 / T1</strain>
    </source>
</reference>
<name>C5M8K1_CANTT</name>
<dbReference type="OrthoDB" id="240546at2759"/>
<dbReference type="GO" id="GO:0016192">
    <property type="term" value="P:vesicle-mediated transport"/>
    <property type="evidence" value="ECO:0007669"/>
    <property type="project" value="InterPro"/>
</dbReference>
<organism evidence="4 5">
    <name type="scientific">Candida tropicalis (strain ATCC MYA-3404 / T1)</name>
    <name type="common">Yeast</name>
    <dbReference type="NCBI Taxonomy" id="294747"/>
    <lineage>
        <taxon>Eukaryota</taxon>
        <taxon>Fungi</taxon>
        <taxon>Dikarya</taxon>
        <taxon>Ascomycota</taxon>
        <taxon>Saccharomycotina</taxon>
        <taxon>Pichiomycetes</taxon>
        <taxon>Debaryomycetaceae</taxon>
        <taxon>Candida/Lodderomyces clade</taxon>
        <taxon>Candida</taxon>
    </lineage>
</organism>
<accession>C5M8K1</accession>
<dbReference type="Pfam" id="PF19031">
    <property type="entry name" value="Intu_longin_1"/>
    <property type="match status" value="1"/>
</dbReference>
<dbReference type="AlphaFoldDB" id="C5M8K1"/>
<comment type="similarity">
    <text evidence="1">Belongs to the CCZ1 family.</text>
</comment>
<protein>
    <recommendedName>
        <fullName evidence="3">CCZ1/INTU/HSP4 first Longin domain-containing protein</fullName>
    </recommendedName>
</protein>
<gene>
    <name evidence="4" type="ORF">CTRG_02723</name>
</gene>
<evidence type="ECO:0000256" key="1">
    <source>
        <dbReference type="ARBA" id="ARBA00005352"/>
    </source>
</evidence>
<dbReference type="RefSeq" id="XP_002548426.1">
    <property type="nucleotide sequence ID" value="XM_002548380.1"/>
</dbReference>
<keyword evidence="5" id="KW-1185">Reference proteome</keyword>
<dbReference type="PANTHER" id="PTHR13056">
    <property type="entry name" value="VACUOLAR FUSION PROTEIN CCZ1 HOMOLOG-RELATED"/>
    <property type="match status" value="1"/>
</dbReference>
<dbReference type="GeneID" id="8302112"/>
<dbReference type="PANTHER" id="PTHR13056:SF0">
    <property type="entry name" value="VACUOLAR FUSION PROTEIN CCZ1 HOMOLOG-RELATED"/>
    <property type="match status" value="1"/>
</dbReference>
<dbReference type="eggNOG" id="ENOG502QSQV">
    <property type="taxonomic scope" value="Eukaryota"/>
</dbReference>
<evidence type="ECO:0000313" key="4">
    <source>
        <dbReference type="EMBL" id="EER33905.1"/>
    </source>
</evidence>
<dbReference type="VEuPathDB" id="FungiDB:CTRG_02723"/>
<dbReference type="InterPro" id="IPR013176">
    <property type="entry name" value="Ccz1"/>
</dbReference>
<dbReference type="HOGENOM" id="CLU_397388_0_0_1"/>
<proteinExistence type="inferred from homology"/>
<dbReference type="STRING" id="294747.C5M8K1"/>
<dbReference type="InterPro" id="IPR043987">
    <property type="entry name" value="CCZ1/INTU/HSP4_longin_1"/>
</dbReference>
<feature type="region of interest" description="Disordered" evidence="2">
    <location>
        <begin position="385"/>
        <end position="409"/>
    </location>
</feature>
<dbReference type="KEGG" id="ctp:CTRG_02723"/>
<dbReference type="Proteomes" id="UP000002037">
    <property type="component" value="Unassembled WGS sequence"/>
</dbReference>
<dbReference type="EMBL" id="GG692397">
    <property type="protein sequence ID" value="EER33905.1"/>
    <property type="molecule type" value="Genomic_DNA"/>
</dbReference>
<evidence type="ECO:0000259" key="3">
    <source>
        <dbReference type="Pfam" id="PF19031"/>
    </source>
</evidence>
<evidence type="ECO:0000313" key="5">
    <source>
        <dbReference type="Proteomes" id="UP000002037"/>
    </source>
</evidence>